<dbReference type="Pfam" id="PF00703">
    <property type="entry name" value="Glyco_hydro_2"/>
    <property type="match status" value="1"/>
</dbReference>
<protein>
    <submittedName>
        <fullName evidence="10">DUF4982 domain-containing protein</fullName>
    </submittedName>
</protein>
<evidence type="ECO:0000256" key="3">
    <source>
        <dbReference type="ARBA" id="ARBA00023295"/>
    </source>
</evidence>
<evidence type="ECO:0000256" key="2">
    <source>
        <dbReference type="ARBA" id="ARBA00022801"/>
    </source>
</evidence>
<comment type="caution">
    <text evidence="10">The sequence shown here is derived from an EMBL/GenBank/DDBJ whole genome shotgun (WGS) entry which is preliminary data.</text>
</comment>
<keyword evidence="2" id="KW-0378">Hydrolase</keyword>
<dbReference type="PANTHER" id="PTHR42732:SF1">
    <property type="entry name" value="BETA-MANNOSIDASE"/>
    <property type="match status" value="1"/>
</dbReference>
<evidence type="ECO:0000313" key="10">
    <source>
        <dbReference type="EMBL" id="MQP13627.1"/>
    </source>
</evidence>
<dbReference type="Gene3D" id="2.60.120.430">
    <property type="entry name" value="Galactose-binding lectin"/>
    <property type="match status" value="1"/>
</dbReference>
<dbReference type="InterPro" id="IPR032311">
    <property type="entry name" value="DUF4982"/>
</dbReference>
<proteinExistence type="inferred from homology"/>
<evidence type="ECO:0000259" key="5">
    <source>
        <dbReference type="Pfam" id="PF00703"/>
    </source>
</evidence>
<evidence type="ECO:0000259" key="6">
    <source>
        <dbReference type="Pfam" id="PF02836"/>
    </source>
</evidence>
<feature type="signal peptide" evidence="4">
    <location>
        <begin position="1"/>
        <end position="22"/>
    </location>
</feature>
<keyword evidence="4" id="KW-0732">Signal</keyword>
<dbReference type="PANTHER" id="PTHR42732">
    <property type="entry name" value="BETA-GALACTOSIDASE"/>
    <property type="match status" value="1"/>
</dbReference>
<dbReference type="AlphaFoldDB" id="A0A6G1VJE6"/>
<dbReference type="InterPro" id="IPR021720">
    <property type="entry name" value="Malectin_dom"/>
</dbReference>
<dbReference type="InterPro" id="IPR017853">
    <property type="entry name" value="GH"/>
</dbReference>
<dbReference type="InterPro" id="IPR036156">
    <property type="entry name" value="Beta-gal/glucu_dom_sf"/>
</dbReference>
<dbReference type="Pfam" id="PF02836">
    <property type="entry name" value="Glyco_hydro_2_C"/>
    <property type="match status" value="1"/>
</dbReference>
<dbReference type="SUPFAM" id="SSF49303">
    <property type="entry name" value="beta-Galactosidase/glucuronidase domain"/>
    <property type="match status" value="1"/>
</dbReference>
<dbReference type="GO" id="GO:0005975">
    <property type="term" value="P:carbohydrate metabolic process"/>
    <property type="evidence" value="ECO:0007669"/>
    <property type="project" value="InterPro"/>
</dbReference>
<dbReference type="Gene3D" id="2.60.120.260">
    <property type="entry name" value="Galactose-binding domain-like"/>
    <property type="match status" value="1"/>
</dbReference>
<evidence type="ECO:0000256" key="4">
    <source>
        <dbReference type="SAM" id="SignalP"/>
    </source>
</evidence>
<organism evidence="10 11">
    <name type="scientific">Segatella copri</name>
    <dbReference type="NCBI Taxonomy" id="165179"/>
    <lineage>
        <taxon>Bacteria</taxon>
        <taxon>Pseudomonadati</taxon>
        <taxon>Bacteroidota</taxon>
        <taxon>Bacteroidia</taxon>
        <taxon>Bacteroidales</taxon>
        <taxon>Prevotellaceae</taxon>
        <taxon>Segatella</taxon>
    </lineage>
</organism>
<dbReference type="OrthoDB" id="9801077at2"/>
<dbReference type="Pfam" id="PF11721">
    <property type="entry name" value="Malectin"/>
    <property type="match status" value="1"/>
</dbReference>
<keyword evidence="3" id="KW-0326">Glycosidase</keyword>
<accession>A0A6G1VJE6</accession>
<evidence type="ECO:0000256" key="1">
    <source>
        <dbReference type="ARBA" id="ARBA00007401"/>
    </source>
</evidence>
<gene>
    <name evidence="10" type="ORF">F7D25_04195</name>
</gene>
<dbReference type="Pfam" id="PF16355">
    <property type="entry name" value="DUF4982"/>
    <property type="match status" value="1"/>
</dbReference>
<dbReference type="Gene3D" id="3.20.20.80">
    <property type="entry name" value="Glycosidases"/>
    <property type="match status" value="1"/>
</dbReference>
<sequence length="864" mass="99070">MNKRFLLLTAALCSFMAVPILAQREAKTINDNWEFKKLAENHWTSVDLPHTYNLDAYQGRNYYQGKAEYRRILSLPEVIPGRRYFLKIDAASKAASVKVNGINVGTHAGGYTAFTFDITKCVKKENIIEIIVDNARKDICPISADFTFWGGIYRDVWIVSTPDVHFNMLNMGSDGIFVSTPLVNERQSLVKVVSEVTNDAKKPSTFEVRNELFSPDGKLLQTFKKKASLKAGETRRLELQSKLISNPELWTPETPILYKVVTSLVDIKTGKAIDRKFHKVGFRWFSFDGEKGFCLNGKPYKLRGFNRHQDQAPVGVAVPDEVHRRDIKIMKDLGSNYIRISHYPQDDALLEACDELGLLAWEEIPIVNIVPDTPGYADNCEYNLREMIRQHYSHPSIINWGYMNEILLVTPRPGTKEWPVYKERTVALAKRLEKVLKEEDATRKSVMAYNMTNVYNEIGLNLVDVVGWNLYHGWYEGELNGFNRWCENQHQLYPKQPMIISEWGAGSDRRLHSYQARPFDFSIEYQQTYIEHYLPFIEEKPWISGCTYWNFIDFNVAARQESMPRVNNKGVAYNDRTLKDVAYYFKSMWRKDVPVVHIASRDWPARMGNANDIQRIKVYSNMQEVELFVNGKSVGKKKTDNCFAVFDAVLPFGISTLKAKGMSEKWFADDFRVKGGNTEDAMNIRYTPLPDLAKGEELAINVGSNCYFISSLSHLTWLPDQAYKSGTWGYIGGENKSTTSEIENTIDGPIYQTWREGDLEYKIDAPMGKYEVELLMADVTKPATQLPNLLSRSNGEASSKDARFDVSINGEIKETDFTPTDGRHYRTAFKRRYIVRNNDTSIHIHLKSLQGKAFLNGIKIRKLD</sequence>
<evidence type="ECO:0000313" key="11">
    <source>
        <dbReference type="Proteomes" id="UP000477980"/>
    </source>
</evidence>
<evidence type="ECO:0000259" key="7">
    <source>
        <dbReference type="Pfam" id="PF02837"/>
    </source>
</evidence>
<dbReference type="Pfam" id="PF02837">
    <property type="entry name" value="Glyco_hydro_2_N"/>
    <property type="match status" value="1"/>
</dbReference>
<dbReference type="PRINTS" id="PR00132">
    <property type="entry name" value="GLHYDRLASE2"/>
</dbReference>
<dbReference type="InterPro" id="IPR051913">
    <property type="entry name" value="GH2_Domain-Containing"/>
</dbReference>
<dbReference type="SUPFAM" id="SSF49785">
    <property type="entry name" value="Galactose-binding domain-like"/>
    <property type="match status" value="1"/>
</dbReference>
<dbReference type="InterPro" id="IPR013783">
    <property type="entry name" value="Ig-like_fold"/>
</dbReference>
<dbReference type="GO" id="GO:0004553">
    <property type="term" value="F:hydrolase activity, hydrolyzing O-glycosyl compounds"/>
    <property type="evidence" value="ECO:0007669"/>
    <property type="project" value="InterPro"/>
</dbReference>
<dbReference type="InterPro" id="IPR006103">
    <property type="entry name" value="Glyco_hydro_2_cat"/>
</dbReference>
<dbReference type="InterPro" id="IPR006104">
    <property type="entry name" value="Glyco_hydro_2_N"/>
</dbReference>
<comment type="similarity">
    <text evidence="1">Belongs to the glycosyl hydrolase 2 family.</text>
</comment>
<feature type="domain" description="DUF4982" evidence="9">
    <location>
        <begin position="615"/>
        <end position="662"/>
    </location>
</feature>
<dbReference type="EMBL" id="VZAH01000043">
    <property type="protein sequence ID" value="MQP13627.1"/>
    <property type="molecule type" value="Genomic_DNA"/>
</dbReference>
<feature type="domain" description="Glycoside hydrolase family 2 immunoglobulin-like beta-sandwich" evidence="5">
    <location>
        <begin position="176"/>
        <end position="283"/>
    </location>
</feature>
<evidence type="ECO:0000259" key="9">
    <source>
        <dbReference type="Pfam" id="PF16355"/>
    </source>
</evidence>
<name>A0A6G1VJE6_9BACT</name>
<dbReference type="SUPFAM" id="SSF51445">
    <property type="entry name" value="(Trans)glycosidases"/>
    <property type="match status" value="1"/>
</dbReference>
<feature type="chain" id="PRO_5026186253" evidence="4">
    <location>
        <begin position="23"/>
        <end position="864"/>
    </location>
</feature>
<dbReference type="InterPro" id="IPR006101">
    <property type="entry name" value="Glyco_hydro_2"/>
</dbReference>
<dbReference type="InterPro" id="IPR008979">
    <property type="entry name" value="Galactose-bd-like_sf"/>
</dbReference>
<reference evidence="10 11" key="1">
    <citation type="submission" date="2019-09" db="EMBL/GenBank/DDBJ databases">
        <title>Distinct polysaccharide growth profiles of human intestinal Prevotella copri isolates.</title>
        <authorList>
            <person name="Fehlner-Peach H."/>
            <person name="Magnabosco C."/>
            <person name="Raghavan V."/>
            <person name="Scher J.U."/>
            <person name="Tett A."/>
            <person name="Cox L.M."/>
            <person name="Gottsegen C."/>
            <person name="Watters A."/>
            <person name="Wiltshire- Gordon J.D."/>
            <person name="Segata N."/>
            <person name="Bonneau R."/>
            <person name="Littman D.R."/>
        </authorList>
    </citation>
    <scope>NUCLEOTIDE SEQUENCE [LARGE SCALE GENOMIC DNA]</scope>
    <source>
        <strain evidence="11">iAA917</strain>
    </source>
</reference>
<dbReference type="Proteomes" id="UP000477980">
    <property type="component" value="Unassembled WGS sequence"/>
</dbReference>
<dbReference type="InterPro" id="IPR006102">
    <property type="entry name" value="Ig-like_GH2"/>
</dbReference>
<feature type="domain" description="Glycoside hydrolase family 2 catalytic" evidence="6">
    <location>
        <begin position="291"/>
        <end position="590"/>
    </location>
</feature>
<feature type="domain" description="Glycosyl hydrolases family 2 sugar binding" evidence="7">
    <location>
        <begin position="25"/>
        <end position="162"/>
    </location>
</feature>
<evidence type="ECO:0000259" key="8">
    <source>
        <dbReference type="Pfam" id="PF11721"/>
    </source>
</evidence>
<dbReference type="RefSeq" id="WP_153090093.1">
    <property type="nucleotide sequence ID" value="NZ_VZAH01000043.1"/>
</dbReference>
<dbReference type="Gene3D" id="2.60.40.10">
    <property type="entry name" value="Immunoglobulins"/>
    <property type="match status" value="2"/>
</dbReference>
<feature type="domain" description="Malectin" evidence="8">
    <location>
        <begin position="698"/>
        <end position="850"/>
    </location>
</feature>